<dbReference type="SMART" id="SM00501">
    <property type="entry name" value="BRIGHT"/>
    <property type="match status" value="1"/>
</dbReference>
<dbReference type="InterPro" id="IPR021661">
    <property type="entry name" value="Rap1_C"/>
</dbReference>
<dbReference type="InterPro" id="IPR001606">
    <property type="entry name" value="ARID_dom"/>
</dbReference>
<feature type="compositionally biased region" description="Polar residues" evidence="9">
    <location>
        <begin position="709"/>
        <end position="739"/>
    </location>
</feature>
<dbReference type="InterPro" id="IPR036420">
    <property type="entry name" value="BRCT_dom_sf"/>
</dbReference>
<dbReference type="Gene3D" id="1.10.10.60">
    <property type="entry name" value="Homeodomain-like"/>
    <property type="match status" value="1"/>
</dbReference>
<comment type="caution">
    <text evidence="11">The sequence shown here is derived from an EMBL/GenBank/DDBJ whole genome shotgun (WGS) entry which is preliminary data.</text>
</comment>
<dbReference type="OrthoDB" id="435460at2759"/>
<dbReference type="Pfam" id="PF01388">
    <property type="entry name" value="ARID"/>
    <property type="match status" value="1"/>
</dbReference>
<feature type="compositionally biased region" description="Basic and acidic residues" evidence="9">
    <location>
        <begin position="631"/>
        <end position="642"/>
    </location>
</feature>
<protein>
    <recommendedName>
        <fullName evidence="8">DNA-binding protein RAP1</fullName>
    </recommendedName>
</protein>
<reference evidence="11" key="1">
    <citation type="submission" date="2021-02" db="EMBL/GenBank/DDBJ databases">
        <title>Genome sequence Cadophora malorum strain M34.</title>
        <authorList>
            <person name="Stefanovic E."/>
            <person name="Vu D."/>
            <person name="Scully C."/>
            <person name="Dijksterhuis J."/>
            <person name="Roader J."/>
            <person name="Houbraken J."/>
        </authorList>
    </citation>
    <scope>NUCLEOTIDE SEQUENCE</scope>
    <source>
        <strain evidence="11">M34</strain>
    </source>
</reference>
<keyword evidence="12" id="KW-1185">Reference proteome</keyword>
<feature type="compositionally biased region" description="Polar residues" evidence="9">
    <location>
        <begin position="341"/>
        <end position="350"/>
    </location>
</feature>
<keyword evidence="6" id="KW-0804">Transcription</keyword>
<dbReference type="Proteomes" id="UP000664132">
    <property type="component" value="Unassembled WGS sequence"/>
</dbReference>
<dbReference type="PANTHER" id="PTHR16466:SF6">
    <property type="entry name" value="TELOMERIC REPEAT-BINDING FACTOR 2-INTERACTING PROTEIN 1"/>
    <property type="match status" value="1"/>
</dbReference>
<name>A0A8H7W818_9HELO</name>
<evidence type="ECO:0000313" key="12">
    <source>
        <dbReference type="Proteomes" id="UP000664132"/>
    </source>
</evidence>
<dbReference type="PANTHER" id="PTHR16466">
    <property type="entry name" value="TELOMERE REPEAT-BINDING FACTOR 2-INTERACTING PROTEIN 1"/>
    <property type="match status" value="1"/>
</dbReference>
<dbReference type="CDD" id="cd16100">
    <property type="entry name" value="ARID"/>
    <property type="match status" value="1"/>
</dbReference>
<comment type="subcellular location">
    <subcellularLocation>
        <location evidence="8">Nucleus</location>
    </subcellularLocation>
    <subcellularLocation>
        <location evidence="8">Chromosome</location>
        <location evidence="8">Telomere</location>
    </subcellularLocation>
</comment>
<dbReference type="CDD" id="cd11655">
    <property type="entry name" value="rap1_myb-like"/>
    <property type="match status" value="1"/>
</dbReference>
<feature type="compositionally biased region" description="Acidic residues" evidence="9">
    <location>
        <begin position="668"/>
        <end position="678"/>
    </location>
</feature>
<organism evidence="11 12">
    <name type="scientific">Cadophora malorum</name>
    <dbReference type="NCBI Taxonomy" id="108018"/>
    <lineage>
        <taxon>Eukaryota</taxon>
        <taxon>Fungi</taxon>
        <taxon>Dikarya</taxon>
        <taxon>Ascomycota</taxon>
        <taxon>Pezizomycotina</taxon>
        <taxon>Leotiomycetes</taxon>
        <taxon>Helotiales</taxon>
        <taxon>Ploettnerulaceae</taxon>
        <taxon>Cadophora</taxon>
    </lineage>
</organism>
<comment type="subunit">
    <text evidence="8">Homodimer.</text>
</comment>
<dbReference type="EMBL" id="JAFJYH010000209">
    <property type="protein sequence ID" value="KAG4415738.1"/>
    <property type="molecule type" value="Genomic_DNA"/>
</dbReference>
<evidence type="ECO:0000256" key="8">
    <source>
        <dbReference type="RuleBase" id="RU367107"/>
    </source>
</evidence>
<evidence type="ECO:0000313" key="11">
    <source>
        <dbReference type="EMBL" id="KAG4415738.1"/>
    </source>
</evidence>
<comment type="similarity">
    <text evidence="1 8">Belongs to the RAP1 family.</text>
</comment>
<keyword evidence="3 8" id="KW-0779">Telomere</keyword>
<feature type="region of interest" description="Disordered" evidence="9">
    <location>
        <begin position="320"/>
        <end position="378"/>
    </location>
</feature>
<feature type="compositionally biased region" description="Low complexity" evidence="9">
    <location>
        <begin position="191"/>
        <end position="214"/>
    </location>
</feature>
<dbReference type="SUPFAM" id="SSF46774">
    <property type="entry name" value="ARID-like"/>
    <property type="match status" value="1"/>
</dbReference>
<evidence type="ECO:0000256" key="6">
    <source>
        <dbReference type="ARBA" id="ARBA00023163"/>
    </source>
</evidence>
<dbReference type="Pfam" id="PF16589">
    <property type="entry name" value="BRCT_2"/>
    <property type="match status" value="1"/>
</dbReference>
<dbReference type="Gene3D" id="1.10.150.60">
    <property type="entry name" value="ARID DNA-binding domain"/>
    <property type="match status" value="1"/>
</dbReference>
<comment type="function">
    <text evidence="8">Involved in the regulation of telomere length, clustering and has a specific role in telomere position effect (TPE).</text>
</comment>
<dbReference type="GO" id="GO:0070187">
    <property type="term" value="C:shelterin complex"/>
    <property type="evidence" value="ECO:0007669"/>
    <property type="project" value="TreeGrafter"/>
</dbReference>
<evidence type="ECO:0000256" key="4">
    <source>
        <dbReference type="ARBA" id="ARBA00023015"/>
    </source>
</evidence>
<keyword evidence="5" id="KW-0010">Activator</keyword>
<keyword evidence="4" id="KW-0805">Transcription regulation</keyword>
<dbReference type="GO" id="GO:0042162">
    <property type="term" value="F:telomeric DNA binding"/>
    <property type="evidence" value="ECO:0007669"/>
    <property type="project" value="TreeGrafter"/>
</dbReference>
<dbReference type="InterPro" id="IPR038104">
    <property type="entry name" value="Rap1_C_sf"/>
</dbReference>
<proteinExistence type="inferred from homology"/>
<feature type="compositionally biased region" description="Low complexity" evidence="9">
    <location>
        <begin position="740"/>
        <end position="756"/>
    </location>
</feature>
<dbReference type="AlphaFoldDB" id="A0A8H7W818"/>
<keyword evidence="7 8" id="KW-0539">Nucleus</keyword>
<evidence type="ECO:0000256" key="7">
    <source>
        <dbReference type="ARBA" id="ARBA00023242"/>
    </source>
</evidence>
<dbReference type="SUPFAM" id="SSF46689">
    <property type="entry name" value="Homeodomain-like"/>
    <property type="match status" value="1"/>
</dbReference>
<dbReference type="SMART" id="SM01014">
    <property type="entry name" value="ARID"/>
    <property type="match status" value="1"/>
</dbReference>
<feature type="region of interest" description="Disordered" evidence="9">
    <location>
        <begin position="520"/>
        <end position="757"/>
    </location>
</feature>
<feature type="compositionally biased region" description="Polar residues" evidence="9">
    <location>
        <begin position="656"/>
        <end position="665"/>
    </location>
</feature>
<gene>
    <name evidence="11" type="ORF">IFR04_011102</name>
</gene>
<dbReference type="GO" id="GO:0010833">
    <property type="term" value="P:telomere maintenance via telomere lengthening"/>
    <property type="evidence" value="ECO:0007669"/>
    <property type="project" value="UniProtKB-UniRule"/>
</dbReference>
<sequence length="861" mass="96389">MAARIVYEGGAGGMGDLFQGKKFWLSHRIPMRNYWKEQLEANGGTVVQLEINADMVLVDHARKDCPVGSISWTWVEQSLKNGTLEDIEDHRAGPVHAPVREVGSTQPTKKTRTKFSPEDDKILMEWVIRAERRGSSILGQTIYQQLAQKYPHHTWQSWADRWKKYVSQMARPTLPEDDDEDEEEEEDDIEPAPVAPTRKAPTTTRPVPRAAQTTVSPPPKSRPKSHSERLNQAPVVSPVPSARSQDSSASIRANPFLLKSTGGNVFSNEESQLLFDAYDLIMDLSDDQAIDAWIAWSVANPNHTPQEWRNHFKEYVAPTQQARVEAKAEQSKEMPPPRSPQVRNATSGSIQAPEVKDSQGSSGQSVRTPAKNVDNSTFFTNSPRQFAQKLLILADGLELEVDPSPLICGKTVPLFDLWQVVTSDAFGGFDEVNGRNKWAQVAQKLGFKDPRLGQAGIDLQACYSEILADLEEGEREAQESEDMDSEQAAELIADQLRHTADQPDSVDDEEDMYTHGEEWQEVSAEEHEELLRELEENDDDLNHIQISPQCPQPPFPPAGKRRLGSDRRSSELPYNKRQRVDKGKSKEQLEIPSTPEDIINSTQMSRPAHQPSPLKFAHAKPASPSADSSIEEIRPIRFERKRPAAPQQLEPETQDFYHSSPTYSPFPQEEDLDAEDEVIPGSHLMHQEQSDEDDEEQSVSGMRRPPQVQGRSPQRNSSNATTRGTLHSSNTISNAATRGTINSSSTNYDSSTQSQTESQKDALLEAFITKHVSDGYAQDVVIEALESTSMSIKETLAVMESLANGEGIPEDMPGVWTSWDDEALRVGRGTEEYNRILRKHGISRIAMRNKYLRDVQAAEEQ</sequence>
<dbReference type="InterPro" id="IPR015010">
    <property type="entry name" value="TERF2IP_Myb"/>
</dbReference>
<dbReference type="InterPro" id="IPR001357">
    <property type="entry name" value="BRCT_dom"/>
</dbReference>
<feature type="region of interest" description="Disordered" evidence="9">
    <location>
        <begin position="171"/>
        <end position="249"/>
    </location>
</feature>
<feature type="domain" description="ARID" evidence="10">
    <location>
        <begin position="380"/>
        <end position="475"/>
    </location>
</feature>
<dbReference type="Gene3D" id="1.10.10.2170">
    <property type="match status" value="1"/>
</dbReference>
<evidence type="ECO:0000256" key="9">
    <source>
        <dbReference type="SAM" id="MobiDB-lite"/>
    </source>
</evidence>
<keyword evidence="2 8" id="KW-0158">Chromosome</keyword>
<dbReference type="SUPFAM" id="SSF52113">
    <property type="entry name" value="BRCT domain"/>
    <property type="match status" value="1"/>
</dbReference>
<dbReference type="PROSITE" id="PS51011">
    <property type="entry name" value="ARID"/>
    <property type="match status" value="1"/>
</dbReference>
<feature type="compositionally biased region" description="Acidic residues" evidence="9">
    <location>
        <begin position="175"/>
        <end position="190"/>
    </location>
</feature>
<feature type="compositionally biased region" description="Basic and acidic residues" evidence="9">
    <location>
        <begin position="578"/>
        <end position="589"/>
    </location>
</feature>
<dbReference type="InterPro" id="IPR009057">
    <property type="entry name" value="Homeodomain-like_sf"/>
</dbReference>
<evidence type="ECO:0000256" key="1">
    <source>
        <dbReference type="ARBA" id="ARBA00010467"/>
    </source>
</evidence>
<evidence type="ECO:0000256" key="2">
    <source>
        <dbReference type="ARBA" id="ARBA00022454"/>
    </source>
</evidence>
<feature type="compositionally biased region" description="Polar residues" evidence="9">
    <location>
        <begin position="358"/>
        <end position="378"/>
    </location>
</feature>
<dbReference type="GO" id="GO:0031848">
    <property type="term" value="P:protection from non-homologous end joining at telomere"/>
    <property type="evidence" value="ECO:0007669"/>
    <property type="project" value="TreeGrafter"/>
</dbReference>
<dbReference type="Pfam" id="PF11626">
    <property type="entry name" value="Rap1_C"/>
    <property type="match status" value="1"/>
</dbReference>
<dbReference type="Pfam" id="PF08914">
    <property type="entry name" value="Myb_Rap1"/>
    <property type="match status" value="1"/>
</dbReference>
<evidence type="ECO:0000256" key="5">
    <source>
        <dbReference type="ARBA" id="ARBA00023159"/>
    </source>
</evidence>
<dbReference type="InterPro" id="IPR039595">
    <property type="entry name" value="TE2IP/Rap1"/>
</dbReference>
<dbReference type="InterPro" id="IPR036431">
    <property type="entry name" value="ARID_dom_sf"/>
</dbReference>
<accession>A0A8H7W818</accession>
<evidence type="ECO:0000256" key="3">
    <source>
        <dbReference type="ARBA" id="ARBA00022895"/>
    </source>
</evidence>
<evidence type="ECO:0000259" key="10">
    <source>
        <dbReference type="PROSITE" id="PS51011"/>
    </source>
</evidence>